<dbReference type="PATRIC" id="fig|1398.22.peg.2949"/>
<dbReference type="Gene3D" id="3.40.50.720">
    <property type="entry name" value="NAD(P)-binding Rossmann-like Domain"/>
    <property type="match status" value="1"/>
</dbReference>
<reference evidence="5" key="1">
    <citation type="submission" date="2016-01" db="EMBL/GenBank/DDBJ databases">
        <authorList>
            <person name="Mitreva M."/>
            <person name="Pepin K.H."/>
            <person name="Mihindukulasuriya K.A."/>
            <person name="Fulton R."/>
            <person name="Fronick C."/>
            <person name="O'Laughlin M."/>
            <person name="Miner T."/>
            <person name="Herter B."/>
            <person name="Rosa B.A."/>
            <person name="Cordes M."/>
            <person name="Tomlinson C."/>
            <person name="Wollam A."/>
            <person name="Palsikar V.B."/>
            <person name="Mardis E.R."/>
            <person name="Wilson R.K."/>
        </authorList>
    </citation>
    <scope>NUCLEOTIDE SEQUENCE [LARGE SCALE GENOMIC DNA]</scope>
    <source>
        <strain evidence="5">GED7749B</strain>
    </source>
</reference>
<evidence type="ECO:0000256" key="2">
    <source>
        <dbReference type="ARBA" id="ARBA00011881"/>
    </source>
</evidence>
<dbReference type="InterPro" id="IPR002347">
    <property type="entry name" value="SDR_fam"/>
</dbReference>
<dbReference type="GO" id="GO:0008206">
    <property type="term" value="P:bile acid metabolic process"/>
    <property type="evidence" value="ECO:0007669"/>
    <property type="project" value="UniProtKB-ARBA"/>
</dbReference>
<sequence length="271" mass="29456">MKSGLFGPGFFAWEGLGQMKLDEQVVVVTGGSRGLGKALVKTFAREGAGVVINYFESEGKAKDLQNILGEKAVALKADVRDPAQVRKMFRQAEAYFSRPVTTIVNNALVHFRFDPECRHDAFQISWEEYSLQMEGAVRGALNTIQAGLAEMKRLHFGRVINIGTNLFQNPVVAYHDYNTSKAALLGFTRSMAKDLGQYGITVNMVSGGLLKTTDASAATSEAVFQLIQATTPLQKVTEPEDVADAVLFFASPWARAVTGQNLVVDGGLVMD</sequence>
<evidence type="ECO:0000313" key="5">
    <source>
        <dbReference type="Proteomes" id="UP000070376"/>
    </source>
</evidence>
<name>A0A133KGH4_HEYCO</name>
<dbReference type="PRINTS" id="PR00081">
    <property type="entry name" value="GDHRDH"/>
</dbReference>
<dbReference type="PANTHER" id="PTHR43639:SF1">
    <property type="entry name" value="SHORT-CHAIN DEHYDROGENASE_REDUCTASE FAMILY PROTEIN"/>
    <property type="match status" value="1"/>
</dbReference>
<dbReference type="FunFam" id="3.40.50.720:FF:000084">
    <property type="entry name" value="Short-chain dehydrogenase reductase"/>
    <property type="match status" value="1"/>
</dbReference>
<dbReference type="SUPFAM" id="SSF51735">
    <property type="entry name" value="NAD(P)-binding Rossmann-fold domains"/>
    <property type="match status" value="1"/>
</dbReference>
<dbReference type="NCBIfam" id="NF006393">
    <property type="entry name" value="PRK08642.1"/>
    <property type="match status" value="1"/>
</dbReference>
<dbReference type="InterPro" id="IPR036291">
    <property type="entry name" value="NAD(P)-bd_dom_sf"/>
</dbReference>
<comment type="caution">
    <text evidence="4">The sequence shown here is derived from an EMBL/GenBank/DDBJ whole genome shotgun (WGS) entry which is preliminary data.</text>
</comment>
<dbReference type="CDD" id="cd05349">
    <property type="entry name" value="BKR_2_SDR_c"/>
    <property type="match status" value="1"/>
</dbReference>
<dbReference type="AlphaFoldDB" id="A0A133KGH4"/>
<dbReference type="PANTHER" id="PTHR43639">
    <property type="entry name" value="OXIDOREDUCTASE, SHORT-CHAIN DEHYDROGENASE/REDUCTASE FAMILY (AFU_ORTHOLOGUE AFUA_5G02870)"/>
    <property type="match status" value="1"/>
</dbReference>
<protein>
    <submittedName>
        <fullName evidence="4">Oxidoreductase, short chain dehydrogenase/reductase family protein</fullName>
    </submittedName>
</protein>
<gene>
    <name evidence="4" type="ORF">HMPREF3213_02946</name>
</gene>
<evidence type="ECO:0000256" key="1">
    <source>
        <dbReference type="ARBA" id="ARBA00006484"/>
    </source>
</evidence>
<dbReference type="GO" id="GO:0016491">
    <property type="term" value="F:oxidoreductase activity"/>
    <property type="evidence" value="ECO:0007669"/>
    <property type="project" value="UniProtKB-KW"/>
</dbReference>
<keyword evidence="3" id="KW-0560">Oxidoreductase</keyword>
<dbReference type="EMBL" id="LRPN01000139">
    <property type="protein sequence ID" value="KWZ78662.1"/>
    <property type="molecule type" value="Genomic_DNA"/>
</dbReference>
<evidence type="ECO:0000313" key="4">
    <source>
        <dbReference type="EMBL" id="KWZ78662.1"/>
    </source>
</evidence>
<accession>A0A133KGH4</accession>
<organism evidence="4 5">
    <name type="scientific">Heyndrickxia coagulans</name>
    <name type="common">Weizmannia coagulans</name>
    <dbReference type="NCBI Taxonomy" id="1398"/>
    <lineage>
        <taxon>Bacteria</taxon>
        <taxon>Bacillati</taxon>
        <taxon>Bacillota</taxon>
        <taxon>Bacilli</taxon>
        <taxon>Bacillales</taxon>
        <taxon>Bacillaceae</taxon>
        <taxon>Heyndrickxia</taxon>
    </lineage>
</organism>
<dbReference type="Proteomes" id="UP000070376">
    <property type="component" value="Unassembled WGS sequence"/>
</dbReference>
<comment type="subunit">
    <text evidence="2">Homotetramer.</text>
</comment>
<dbReference type="PRINTS" id="PR00080">
    <property type="entry name" value="SDRFAMILY"/>
</dbReference>
<proteinExistence type="inferred from homology"/>
<comment type="similarity">
    <text evidence="1">Belongs to the short-chain dehydrogenases/reductases (SDR) family.</text>
</comment>
<evidence type="ECO:0000256" key="3">
    <source>
        <dbReference type="ARBA" id="ARBA00023002"/>
    </source>
</evidence>
<dbReference type="Pfam" id="PF13561">
    <property type="entry name" value="adh_short_C2"/>
    <property type="match status" value="1"/>
</dbReference>